<organism evidence="1 2">
    <name type="scientific">Marchantia polymorpha</name>
    <name type="common">Common liverwort</name>
    <name type="synonym">Marchantia aquatica</name>
    <dbReference type="NCBI Taxonomy" id="3197"/>
    <lineage>
        <taxon>Eukaryota</taxon>
        <taxon>Viridiplantae</taxon>
        <taxon>Streptophyta</taxon>
        <taxon>Embryophyta</taxon>
        <taxon>Marchantiophyta</taxon>
        <taxon>Marchantiopsida</taxon>
        <taxon>Marchantiidae</taxon>
        <taxon>Marchantiales</taxon>
        <taxon>Marchantiaceae</taxon>
        <taxon>Marchantia</taxon>
    </lineage>
</organism>
<dbReference type="EMBL" id="KZ772724">
    <property type="protein sequence ID" value="PTQ38317.1"/>
    <property type="molecule type" value="Genomic_DNA"/>
</dbReference>
<dbReference type="OMA" id="QRSHHID"/>
<keyword evidence="2" id="KW-1185">Reference proteome</keyword>
<proteinExistence type="predicted"/>
<sequence>MDAAKDRLMRRVTIGVTSLVAALMITADYGSHPHALSAVTRWWDAGKEWFLKPSEKELAELEKIRKEFNVRKVTEDDHEGTK</sequence>
<dbReference type="Gramene" id="Mp6g01080.1">
    <property type="protein sequence ID" value="Mp6g01080.1.cds"/>
    <property type="gene ID" value="Mp6g01080"/>
</dbReference>
<dbReference type="AlphaFoldDB" id="A0A2R6WWS7"/>
<dbReference type="OrthoDB" id="10275303at2759"/>
<accession>A0A2R6WWS7</accession>
<name>A0A2R6WWS7_MARPO</name>
<evidence type="ECO:0000313" key="1">
    <source>
        <dbReference type="EMBL" id="PTQ38317.1"/>
    </source>
</evidence>
<protein>
    <submittedName>
        <fullName evidence="1">Uncharacterized protein</fullName>
    </submittedName>
</protein>
<gene>
    <name evidence="1" type="ORF">MARPO_0052s0096</name>
</gene>
<evidence type="ECO:0000313" key="2">
    <source>
        <dbReference type="Proteomes" id="UP000244005"/>
    </source>
</evidence>
<dbReference type="Proteomes" id="UP000244005">
    <property type="component" value="Unassembled WGS sequence"/>
</dbReference>
<reference evidence="2" key="1">
    <citation type="journal article" date="2017" name="Cell">
        <title>Insights into land plant evolution garnered from the Marchantia polymorpha genome.</title>
        <authorList>
            <person name="Bowman J.L."/>
            <person name="Kohchi T."/>
            <person name="Yamato K.T."/>
            <person name="Jenkins J."/>
            <person name="Shu S."/>
            <person name="Ishizaki K."/>
            <person name="Yamaoka S."/>
            <person name="Nishihama R."/>
            <person name="Nakamura Y."/>
            <person name="Berger F."/>
            <person name="Adam C."/>
            <person name="Aki S.S."/>
            <person name="Althoff F."/>
            <person name="Araki T."/>
            <person name="Arteaga-Vazquez M.A."/>
            <person name="Balasubrmanian S."/>
            <person name="Barry K."/>
            <person name="Bauer D."/>
            <person name="Boehm C.R."/>
            <person name="Briginshaw L."/>
            <person name="Caballero-Perez J."/>
            <person name="Catarino B."/>
            <person name="Chen F."/>
            <person name="Chiyoda S."/>
            <person name="Chovatia M."/>
            <person name="Davies K.M."/>
            <person name="Delmans M."/>
            <person name="Demura T."/>
            <person name="Dierschke T."/>
            <person name="Dolan L."/>
            <person name="Dorantes-Acosta A.E."/>
            <person name="Eklund D.M."/>
            <person name="Florent S.N."/>
            <person name="Flores-Sandoval E."/>
            <person name="Fujiyama A."/>
            <person name="Fukuzawa H."/>
            <person name="Galik B."/>
            <person name="Grimanelli D."/>
            <person name="Grimwood J."/>
            <person name="Grossniklaus U."/>
            <person name="Hamada T."/>
            <person name="Haseloff J."/>
            <person name="Hetherington A.J."/>
            <person name="Higo A."/>
            <person name="Hirakawa Y."/>
            <person name="Hundley H.N."/>
            <person name="Ikeda Y."/>
            <person name="Inoue K."/>
            <person name="Inoue S.I."/>
            <person name="Ishida S."/>
            <person name="Jia Q."/>
            <person name="Kakita M."/>
            <person name="Kanazawa T."/>
            <person name="Kawai Y."/>
            <person name="Kawashima T."/>
            <person name="Kennedy M."/>
            <person name="Kinose K."/>
            <person name="Kinoshita T."/>
            <person name="Kohara Y."/>
            <person name="Koide E."/>
            <person name="Komatsu K."/>
            <person name="Kopischke S."/>
            <person name="Kubo M."/>
            <person name="Kyozuka J."/>
            <person name="Lagercrantz U."/>
            <person name="Lin S.S."/>
            <person name="Lindquist E."/>
            <person name="Lipzen A.M."/>
            <person name="Lu C.W."/>
            <person name="De Luna E."/>
            <person name="Martienssen R.A."/>
            <person name="Minamino N."/>
            <person name="Mizutani M."/>
            <person name="Mizutani M."/>
            <person name="Mochizuki N."/>
            <person name="Monte I."/>
            <person name="Mosher R."/>
            <person name="Nagasaki H."/>
            <person name="Nakagami H."/>
            <person name="Naramoto S."/>
            <person name="Nishitani K."/>
            <person name="Ohtani M."/>
            <person name="Okamoto T."/>
            <person name="Okumura M."/>
            <person name="Phillips J."/>
            <person name="Pollak B."/>
            <person name="Reinders A."/>
            <person name="Rovekamp M."/>
            <person name="Sano R."/>
            <person name="Sawa S."/>
            <person name="Schmid M.W."/>
            <person name="Shirakawa M."/>
            <person name="Solano R."/>
            <person name="Spunde A."/>
            <person name="Suetsugu N."/>
            <person name="Sugano S."/>
            <person name="Sugiyama A."/>
            <person name="Sun R."/>
            <person name="Suzuki Y."/>
            <person name="Takenaka M."/>
            <person name="Takezawa D."/>
            <person name="Tomogane H."/>
            <person name="Tsuzuki M."/>
            <person name="Ueda T."/>
            <person name="Umeda M."/>
            <person name="Ward J.M."/>
            <person name="Watanabe Y."/>
            <person name="Yazaki K."/>
            <person name="Yokoyama R."/>
            <person name="Yoshitake Y."/>
            <person name="Yotsui I."/>
            <person name="Zachgo S."/>
            <person name="Schmutz J."/>
        </authorList>
    </citation>
    <scope>NUCLEOTIDE SEQUENCE [LARGE SCALE GENOMIC DNA]</scope>
    <source>
        <strain evidence="2">Tak-1</strain>
    </source>
</reference>